<dbReference type="Pfam" id="PF11605">
    <property type="entry name" value="Vps36_ESCRT-II"/>
    <property type="match status" value="1"/>
</dbReference>
<dbReference type="InterPro" id="IPR037855">
    <property type="entry name" value="Vps36"/>
</dbReference>
<dbReference type="Gene3D" id="1.10.10.10">
    <property type="entry name" value="Winged helix-like DNA-binding domain superfamily/Winged helix DNA-binding domain"/>
    <property type="match status" value="2"/>
</dbReference>
<evidence type="ECO:0000256" key="5">
    <source>
        <dbReference type="ARBA" id="ARBA00022927"/>
    </source>
</evidence>
<evidence type="ECO:0000256" key="3">
    <source>
        <dbReference type="ARBA" id="ARBA00022448"/>
    </source>
</evidence>
<reference evidence="10" key="1">
    <citation type="submission" date="2020-05" db="UniProtKB">
        <authorList>
            <consortium name="EnsemblMetazoa"/>
        </authorList>
    </citation>
    <scope>IDENTIFICATION</scope>
    <source>
        <strain evidence="10">USDA</strain>
    </source>
</reference>
<dbReference type="FunFam" id="2.30.29.30:FF:000550">
    <property type="entry name" value="Vacuolar protein-sorting-associated protein 36"/>
    <property type="match status" value="1"/>
</dbReference>
<feature type="compositionally biased region" description="Basic and acidic residues" evidence="8">
    <location>
        <begin position="148"/>
        <end position="163"/>
    </location>
</feature>
<protein>
    <recommendedName>
        <fullName evidence="2 7">Vacuolar protein-sorting-associated protein 36</fullName>
    </recommendedName>
    <alternativeName>
        <fullName evidence="6 7">ESCRT-II complex subunit VPS36</fullName>
    </alternativeName>
</protein>
<dbReference type="SUPFAM" id="SSF46785">
    <property type="entry name" value="Winged helix' DNA-binding domain"/>
    <property type="match status" value="2"/>
</dbReference>
<evidence type="ECO:0000256" key="4">
    <source>
        <dbReference type="ARBA" id="ARBA00022490"/>
    </source>
</evidence>
<keyword evidence="5 7" id="KW-0653">Protein transport</keyword>
<comment type="function">
    <text evidence="7">Component of the ESCRT-II complex (endosomal sorting complex required for transport II), which is required for multivesicular body (MVB) formation and sorting of endosomal cargo proteins into MVBs.</text>
</comment>
<dbReference type="PANTHER" id="PTHR13128:SF12">
    <property type="entry name" value="VACUOLAR PROTEIN-SORTING-ASSOCIATED PROTEIN 36"/>
    <property type="match status" value="1"/>
</dbReference>
<dbReference type="Gene3D" id="2.30.29.30">
    <property type="entry name" value="Pleckstrin-homology domain (PH domain)/Phosphotyrosine-binding domain (PTB)"/>
    <property type="match status" value="1"/>
</dbReference>
<dbReference type="KEGG" id="scac:106089620"/>
<dbReference type="GO" id="GO:0043328">
    <property type="term" value="P:protein transport to vacuole involved in ubiquitin-dependent protein catabolic process via the multivesicular body sorting pathway"/>
    <property type="evidence" value="ECO:0007669"/>
    <property type="project" value="UniProtKB-UniRule"/>
</dbReference>
<keyword evidence="11" id="KW-1185">Reference proteome</keyword>
<gene>
    <name evidence="10" type="primary">106089620</name>
</gene>
<evidence type="ECO:0000259" key="9">
    <source>
        <dbReference type="PROSITE" id="PS51495"/>
    </source>
</evidence>
<evidence type="ECO:0000256" key="6">
    <source>
        <dbReference type="ARBA" id="ARBA00030114"/>
    </source>
</evidence>
<feature type="region of interest" description="Disordered" evidence="8">
    <location>
        <begin position="144"/>
        <end position="163"/>
    </location>
</feature>
<dbReference type="GO" id="GO:0031902">
    <property type="term" value="C:late endosome membrane"/>
    <property type="evidence" value="ECO:0007669"/>
    <property type="project" value="UniProtKB-UniRule"/>
</dbReference>
<dbReference type="STRING" id="35570.A0A1I8Q7Z0"/>
<keyword evidence="3 7" id="KW-0813">Transport</keyword>
<dbReference type="PANTHER" id="PTHR13128">
    <property type="entry name" value="VACUOLAR PROTEIN-SORTING-ASSOCIATED PROTEIN 36"/>
    <property type="match status" value="1"/>
</dbReference>
<keyword evidence="4 7" id="KW-0963">Cytoplasm</keyword>
<dbReference type="PROSITE" id="PS51495">
    <property type="entry name" value="GLUE"/>
    <property type="match status" value="1"/>
</dbReference>
<evidence type="ECO:0000313" key="10">
    <source>
        <dbReference type="EnsemblMetazoa" id="SCAU014701-PA"/>
    </source>
</evidence>
<dbReference type="InterPro" id="IPR011993">
    <property type="entry name" value="PH-like_dom_sf"/>
</dbReference>
<name>A0A1I8Q7Z0_STOCA</name>
<evidence type="ECO:0000256" key="7">
    <source>
        <dbReference type="RuleBase" id="RU367095"/>
    </source>
</evidence>
<dbReference type="Gene3D" id="6.10.140.260">
    <property type="match status" value="1"/>
</dbReference>
<evidence type="ECO:0000313" key="11">
    <source>
        <dbReference type="Proteomes" id="UP000095300"/>
    </source>
</evidence>
<dbReference type="SUPFAM" id="SSF50729">
    <property type="entry name" value="PH domain-like"/>
    <property type="match status" value="1"/>
</dbReference>
<organism evidence="10 11">
    <name type="scientific">Stomoxys calcitrans</name>
    <name type="common">Stable fly</name>
    <name type="synonym">Conops calcitrans</name>
    <dbReference type="NCBI Taxonomy" id="35570"/>
    <lineage>
        <taxon>Eukaryota</taxon>
        <taxon>Metazoa</taxon>
        <taxon>Ecdysozoa</taxon>
        <taxon>Arthropoda</taxon>
        <taxon>Hexapoda</taxon>
        <taxon>Insecta</taxon>
        <taxon>Pterygota</taxon>
        <taxon>Neoptera</taxon>
        <taxon>Endopterygota</taxon>
        <taxon>Diptera</taxon>
        <taxon>Brachycera</taxon>
        <taxon>Muscomorpha</taxon>
        <taxon>Muscoidea</taxon>
        <taxon>Muscidae</taxon>
        <taxon>Stomoxys</taxon>
    </lineage>
</organism>
<dbReference type="FunFam" id="1.10.10.10:FF:000416">
    <property type="entry name" value="Vacuolar protein-sorting-associated protein 36"/>
    <property type="match status" value="1"/>
</dbReference>
<dbReference type="AlphaFoldDB" id="A0A1I8Q7Z0"/>
<accession>A0A1I8Q7Z0</accession>
<dbReference type="FunFam" id="1.10.10.10:FF:000170">
    <property type="entry name" value="Vacuolar protein-sorting-associated protein 36"/>
    <property type="match status" value="1"/>
</dbReference>
<comment type="similarity">
    <text evidence="1 7">Belongs to the VPS36 family.</text>
</comment>
<comment type="subcellular location">
    <subcellularLocation>
        <location evidence="7">Cytoplasm</location>
    </subcellularLocation>
    <subcellularLocation>
        <location evidence="7">Endosome</location>
    </subcellularLocation>
</comment>
<dbReference type="GO" id="GO:0043130">
    <property type="term" value="F:ubiquitin binding"/>
    <property type="evidence" value="ECO:0007669"/>
    <property type="project" value="UniProtKB-UniRule"/>
</dbReference>
<evidence type="ECO:0000256" key="8">
    <source>
        <dbReference type="SAM" id="MobiDB-lite"/>
    </source>
</evidence>
<dbReference type="InterPro" id="IPR036388">
    <property type="entry name" value="WH-like_DNA-bd_sf"/>
</dbReference>
<dbReference type="VEuPathDB" id="VectorBase:SCAU014701"/>
<dbReference type="EnsemblMetazoa" id="SCAU014701-RA">
    <property type="protein sequence ID" value="SCAU014701-PA"/>
    <property type="gene ID" value="SCAU014701"/>
</dbReference>
<dbReference type="GO" id="GO:0000814">
    <property type="term" value="C:ESCRT II complex"/>
    <property type="evidence" value="ECO:0007669"/>
    <property type="project" value="UniProtKB-UniRule"/>
</dbReference>
<dbReference type="Proteomes" id="UP000095300">
    <property type="component" value="Unassembled WGS sequence"/>
</dbReference>
<dbReference type="OrthoDB" id="271448at2759"/>
<dbReference type="InterPro" id="IPR036390">
    <property type="entry name" value="WH_DNA-bd_sf"/>
</dbReference>
<dbReference type="GO" id="GO:0032266">
    <property type="term" value="F:phosphatidylinositol-3-phosphate binding"/>
    <property type="evidence" value="ECO:0007669"/>
    <property type="project" value="UniProtKB-UniRule"/>
</dbReference>
<proteinExistence type="inferred from homology"/>
<dbReference type="Pfam" id="PF04157">
    <property type="entry name" value="EAP30"/>
    <property type="match status" value="1"/>
</dbReference>
<comment type="subunit">
    <text evidence="7">Component of the endosomal sorting complex required for transport II (ESCRT-II).</text>
</comment>
<evidence type="ECO:0000256" key="1">
    <source>
        <dbReference type="ARBA" id="ARBA00009697"/>
    </source>
</evidence>
<keyword evidence="7" id="KW-0967">Endosome</keyword>
<dbReference type="InterPro" id="IPR021648">
    <property type="entry name" value="GLUE_dom"/>
</dbReference>
<feature type="domain" description="GLUE N-terminal" evidence="9">
    <location>
        <begin position="1"/>
        <end position="144"/>
    </location>
</feature>
<dbReference type="InterPro" id="IPR040608">
    <property type="entry name" value="Snf8/Vps36"/>
</dbReference>
<sequence length="402" mass="45285">MNRFEYAEARLHESESFVNKETQIKLYDGDQKTQFEEGELVLTTHRMFWGRPGEIARAAMCLCLNLKYIVSVSEEQASNFVFGRKTRLVLHLRPPASDKQPGPLDYSSNSFIKLSGKHGVLPEFANSLRETLQAKIWEVQLSSSQLPGEERRPENHQEKAAREAKLRMRTGIGGIERAIEQKTKETDENIALAFQDLRVLMAMAQDMVSVSRVISDKIRSQKGEISDDETVRFKSYLLSLGIDDPVTREAYSSDSAYYKGLAEQICVMLLDPLEEAGGMMSLADVYCRVNRARGLELLSPEDLLQACHSMQGPIKLRKFPSGAMVLQLDSQNDELTAEDTVNLVNESTSLAVEELAKVRSISLILAKERLLAAERMGKLCRDESLEGLRFYPNFILQPPAMD</sequence>
<evidence type="ECO:0000256" key="2">
    <source>
        <dbReference type="ARBA" id="ARBA00017953"/>
    </source>
</evidence>